<dbReference type="CDD" id="cd00077">
    <property type="entry name" value="HDc"/>
    <property type="match status" value="1"/>
</dbReference>
<dbReference type="PANTHER" id="PTHR33594">
    <property type="entry name" value="SUPERFAMILY HYDROLASE, PUTATIVE (AFU_ORTHOLOGUE AFUA_1G03035)-RELATED"/>
    <property type="match status" value="1"/>
</dbReference>
<reference evidence="2" key="1">
    <citation type="submission" date="2021-05" db="EMBL/GenBank/DDBJ databases">
        <authorList>
            <person name="Gatermann S.G."/>
            <person name="Pfennigwerth N.E."/>
        </authorList>
    </citation>
    <scope>NUCLEOTIDE SEQUENCE</scope>
    <source>
        <strain evidence="2">NRZ-62612/63627</strain>
    </source>
</reference>
<dbReference type="PANTHER" id="PTHR33594:SF1">
    <property type="entry name" value="HD_PDEASE DOMAIN-CONTAINING PROTEIN"/>
    <property type="match status" value="1"/>
</dbReference>
<evidence type="ECO:0000313" key="2">
    <source>
        <dbReference type="EMBL" id="QXI66748.1"/>
    </source>
</evidence>
<dbReference type="InterPro" id="IPR006674">
    <property type="entry name" value="HD_domain"/>
</dbReference>
<sequence length="211" mass="23786">MTSLEHFETLLMKKISEVATTDDPAHDLQHFKRVVRTAKQLCEEEGARMEVVLPAAWLHDLVNVPKNDPRRSQASRLSGEAALKFLKEIEYPEEFHQDIAHAIEAHSFSANIQTRSKEAEIVQDADRLDGLGAIGVARCFATAGLMKRAFYSEQDPFCVDRPVDDARLTVDHFYAKLFKTADTLKTKAGRAEGAKRVSVMKRYLDDLAKEI</sequence>
<dbReference type="Gene3D" id="1.10.3210.50">
    <property type="match status" value="1"/>
</dbReference>
<protein>
    <recommendedName>
        <fullName evidence="1">HD domain-containing protein</fullName>
    </recommendedName>
</protein>
<dbReference type="InterPro" id="IPR003607">
    <property type="entry name" value="HD/PDEase_dom"/>
</dbReference>
<proteinExistence type="predicted"/>
<organism evidence="2">
    <name type="scientific">Raoultella planticola</name>
    <name type="common">Klebsiella planticola</name>
    <dbReference type="NCBI Taxonomy" id="575"/>
    <lineage>
        <taxon>Bacteria</taxon>
        <taxon>Pseudomonadati</taxon>
        <taxon>Pseudomonadota</taxon>
        <taxon>Gammaproteobacteria</taxon>
        <taxon>Enterobacterales</taxon>
        <taxon>Enterobacteriaceae</taxon>
        <taxon>Klebsiella/Raoultella group</taxon>
        <taxon>Raoultella</taxon>
    </lineage>
</organism>
<dbReference type="AlphaFoldDB" id="A0A8F4X4M3"/>
<evidence type="ECO:0000259" key="1">
    <source>
        <dbReference type="PROSITE" id="PS51831"/>
    </source>
</evidence>
<accession>A0A8F4X4M3</accession>
<dbReference type="SUPFAM" id="SSF109604">
    <property type="entry name" value="HD-domain/PDEase-like"/>
    <property type="match status" value="1"/>
</dbReference>
<dbReference type="PROSITE" id="PS51831">
    <property type="entry name" value="HD"/>
    <property type="match status" value="1"/>
</dbReference>
<dbReference type="Pfam" id="PF01966">
    <property type="entry name" value="HD"/>
    <property type="match status" value="1"/>
</dbReference>
<dbReference type="EMBL" id="MZ215787">
    <property type="protein sequence ID" value="QXI66748.1"/>
    <property type="molecule type" value="Genomic_DNA"/>
</dbReference>
<name>A0A8F4X4M3_RAOPL</name>
<feature type="domain" description="HD" evidence="1">
    <location>
        <begin position="27"/>
        <end position="131"/>
    </location>
</feature>
<dbReference type="SMART" id="SM00471">
    <property type="entry name" value="HDc"/>
    <property type="match status" value="1"/>
</dbReference>